<dbReference type="RefSeq" id="WP_238752463.1">
    <property type="nucleotide sequence ID" value="NZ_CAKLPZ010000007.1"/>
</dbReference>
<organism evidence="1 2">
    <name type="scientific">Neolewinella maritima</name>
    <dbReference type="NCBI Taxonomy" id="1383882"/>
    <lineage>
        <taxon>Bacteria</taxon>
        <taxon>Pseudomonadati</taxon>
        <taxon>Bacteroidota</taxon>
        <taxon>Saprospiria</taxon>
        <taxon>Saprospirales</taxon>
        <taxon>Lewinellaceae</taxon>
        <taxon>Neolewinella</taxon>
    </lineage>
</organism>
<accession>A0ABM9B5G1</accession>
<proteinExistence type="predicted"/>
<protein>
    <submittedName>
        <fullName evidence="1">Uncharacterized protein</fullName>
    </submittedName>
</protein>
<dbReference type="EMBL" id="CAKLPZ010000007">
    <property type="protein sequence ID" value="CAH1002635.1"/>
    <property type="molecule type" value="Genomic_DNA"/>
</dbReference>
<comment type="caution">
    <text evidence="1">The sequence shown here is derived from an EMBL/GenBank/DDBJ whole genome shotgun (WGS) entry which is preliminary data.</text>
</comment>
<evidence type="ECO:0000313" key="1">
    <source>
        <dbReference type="EMBL" id="CAH1002635.1"/>
    </source>
</evidence>
<keyword evidence="2" id="KW-1185">Reference proteome</keyword>
<sequence>MNAPDFTDLPHYQDQYTPKQRVFFLPRVNSKHDVQEPTLGIVEEYTGGSFHTHRIRFRGGSQDVVASDMRPYERSVTRPWEILVERYCLAEIAAEEEPDHLITTYEILRGTVDHIEEVISNKTAA</sequence>
<gene>
    <name evidence="1" type="ORF">LEM8419_03507</name>
</gene>
<dbReference type="Proteomes" id="UP000837803">
    <property type="component" value="Unassembled WGS sequence"/>
</dbReference>
<reference evidence="1" key="1">
    <citation type="submission" date="2021-12" db="EMBL/GenBank/DDBJ databases">
        <authorList>
            <person name="Rodrigo-Torres L."/>
            <person name="Arahal R. D."/>
            <person name="Lucena T."/>
        </authorList>
    </citation>
    <scope>NUCLEOTIDE SEQUENCE</scope>
    <source>
        <strain evidence="1">CECT 8419</strain>
    </source>
</reference>
<name>A0ABM9B5G1_9BACT</name>
<evidence type="ECO:0000313" key="2">
    <source>
        <dbReference type="Proteomes" id="UP000837803"/>
    </source>
</evidence>